<proteinExistence type="predicted"/>
<evidence type="ECO:0000256" key="2">
    <source>
        <dbReference type="ARBA" id="ARBA00022552"/>
    </source>
</evidence>
<dbReference type="FunCoup" id="A0A409VHM4">
    <property type="interactions" value="532"/>
</dbReference>
<name>A0A409VHM4_9AGAR</name>
<dbReference type="STRING" id="181874.A0A409VHM4"/>
<dbReference type="PANTHER" id="PTHR23270">
    <property type="entry name" value="PROGRAMMED CELL DEATH PROTEIN 11 PRE-RRNA PROCESSING PROTEIN RRP5"/>
    <property type="match status" value="1"/>
</dbReference>
<dbReference type="SMART" id="SM00316">
    <property type="entry name" value="S1"/>
    <property type="match status" value="10"/>
</dbReference>
<gene>
    <name evidence="7" type="ORF">CVT24_011991</name>
</gene>
<evidence type="ECO:0000256" key="3">
    <source>
        <dbReference type="ARBA" id="ARBA00022737"/>
    </source>
</evidence>
<dbReference type="InterPro" id="IPR012340">
    <property type="entry name" value="NA-bd_OB-fold"/>
</dbReference>
<dbReference type="Pfam" id="PF00575">
    <property type="entry name" value="S1"/>
    <property type="match status" value="3"/>
</dbReference>
<comment type="subcellular location">
    <subcellularLocation>
        <location evidence="1">Nucleus</location>
        <location evidence="1">Nucleolus</location>
    </subcellularLocation>
</comment>
<dbReference type="FunFam" id="2.40.50.140:FF:000103">
    <property type="entry name" value="protein RRP5 homolog"/>
    <property type="match status" value="2"/>
</dbReference>
<keyword evidence="4" id="KW-0539">Nucleus</keyword>
<keyword evidence="2" id="KW-0698">rRNA processing</keyword>
<feature type="compositionally biased region" description="Basic and acidic residues" evidence="5">
    <location>
        <begin position="82"/>
        <end position="93"/>
    </location>
</feature>
<feature type="domain" description="S1 motif" evidence="6">
    <location>
        <begin position="982"/>
        <end position="1053"/>
    </location>
</feature>
<feature type="domain" description="S1 motif" evidence="6">
    <location>
        <begin position="618"/>
        <end position="685"/>
    </location>
</feature>
<dbReference type="PROSITE" id="PS50126">
    <property type="entry name" value="S1"/>
    <property type="match status" value="8"/>
</dbReference>
<dbReference type="InterPro" id="IPR048059">
    <property type="entry name" value="Rrp5_S1_rpt_hs1_sc1"/>
</dbReference>
<keyword evidence="3" id="KW-0677">Repeat</keyword>
<dbReference type="InterPro" id="IPR011990">
    <property type="entry name" value="TPR-like_helical_dom_sf"/>
</dbReference>
<feature type="region of interest" description="Disordered" evidence="5">
    <location>
        <begin position="1052"/>
        <end position="1187"/>
    </location>
</feature>
<accession>A0A409VHM4</accession>
<feature type="compositionally biased region" description="Acidic residues" evidence="5">
    <location>
        <begin position="1098"/>
        <end position="1118"/>
    </location>
</feature>
<feature type="region of interest" description="Disordered" evidence="5">
    <location>
        <begin position="1"/>
        <end position="47"/>
    </location>
</feature>
<evidence type="ECO:0000259" key="6">
    <source>
        <dbReference type="PROSITE" id="PS50126"/>
    </source>
</evidence>
<feature type="domain" description="S1 motif" evidence="6">
    <location>
        <begin position="331"/>
        <end position="396"/>
    </location>
</feature>
<sequence length="1452" mass="161022">MSAKKRTLDDTASSQKSKKVKTDVSKAERPAQTSLLTEEVDFPRGGGTSFTPLEVKAIRAEAVKEANAELFEPTPKKRKRKADKDGSTAEKKEKKNKIRIEQMNYKRLTVGMKIFGQIASVLPLALIVSLPNQLFAHVPITNISSQFTEKLEKLEAGSDIEQGDDTHSDDEEDRLPELAEMFHPGQYVRAVVSAVHPAGASDTSGIGRARDEVSKASKRVELTLVPERVNAGVQKTDLKEGFTLTAAIKSHEDHGYILDIGVPDVAGFLSSKDTETSRLNSPTKLAIGQLVDVVVLKLASNGRTCNVTIDPARVASSSLSEVSSITSVLPGTLVQGLITAIVPDGLALQVLGFFDGTIDMLHLDRDISSYKLGKKVKARVLYDYSVSPPKLSLSLANHVVKLIDRFSEDLESGESVAKAFPIGMVLDSVKVLRTDPDRGLIVEVVPGVHGFVHVSVMQFLRTFRPNAQQISHTSDEHVPSLSTTGPWRPGTLHTARVTGAFMFDGLLQLSMKPSVIQQKYLQVQDVEVGELVKGSIKKLTDSCLFVSLSGGVDGVVWPNHYADIALKHPAKRFKEGAPIKCKVLAVDPERKRISLTAKRTLLDSSLPVLKSLEDAKVGVVTHSVVSKVSEKHLIVEFFNGLKAFIPSKEVSDTPKTQLNEAFPVGKVVRVRIIGREDSRIIASIRQASSNYDVPDIDSIEIGNSVQGQLSEIHSDNIVLILQPSKVKALLSIKNLANYRGLQVAQLKATLKAGELLEDLVVVTRSPEKGIVIVANKPKPKNPALPKASNISLDTLTVGQLVGGRVLRHTRHGALIKITANITGTIHLTDISDDFDKQSSLPTVDTVIKAAVVDIDQARRHVTLSTRPSRLRPGNHTTVIDKEVHDFSEIQVGQTIRGFIKSIAEHGLFVTIGRDMDARVQIKELFDEYVKEWQGRFKTGQVVKGRILSLDPETKKIEMTFKSGDLSQRSKSSRISLGDLKEGQKVEGEVSRIEDYGLFIQIKNSKLNGLCHKSELSDNKDADVGVALQGFRQGDKVKAVIIKIENHRISLSLKPSHFTQEELEGSDEERGEDEDEDEDEEASVLGEEDEQDGDHSEVEQDDVDPQSGDESDNSMDVDIDQSQIEYQPPKPSTLRPSSSSQVPTLSLSGGFQWTGETTNQDDDVSASSDDEDREEGLPSKKKRKKKEIQYDLTADMHTRTPESNADFERLLLGSPNSSYLWIQYMSFQLPLSEIDKAREIARRGIQTINFREEKERLNVWIALLNLENVYGTDESLDAVFKEAARANDSKTIHLRLATILEQSDKFEKAEEQFKKTCKKFGHSSKVWTLFAEFHLKRGDVEEAHLKTICKFAQLEYKHGDPERGKTLFEGILDSHPKRWDMWSIYMDMEASQENIQGIRNLFERVFTQKMTSHKAKSFFKKWLELEKRIGDAEGENVVKQKAIEWTQKASNSS</sequence>
<organism evidence="7 8">
    <name type="scientific">Panaeolus cyanescens</name>
    <dbReference type="NCBI Taxonomy" id="181874"/>
    <lineage>
        <taxon>Eukaryota</taxon>
        <taxon>Fungi</taxon>
        <taxon>Dikarya</taxon>
        <taxon>Basidiomycota</taxon>
        <taxon>Agaricomycotina</taxon>
        <taxon>Agaricomycetes</taxon>
        <taxon>Agaricomycetidae</taxon>
        <taxon>Agaricales</taxon>
        <taxon>Agaricineae</taxon>
        <taxon>Galeropsidaceae</taxon>
        <taxon>Panaeolus</taxon>
    </lineage>
</organism>
<dbReference type="FunFam" id="2.40.50.140:FF:000155">
    <property type="entry name" value="rRNA biogenesis protein RRP5"/>
    <property type="match status" value="1"/>
</dbReference>
<evidence type="ECO:0000256" key="5">
    <source>
        <dbReference type="SAM" id="MobiDB-lite"/>
    </source>
</evidence>
<dbReference type="SUPFAM" id="SSF50249">
    <property type="entry name" value="Nucleic acid-binding proteins"/>
    <property type="match status" value="8"/>
</dbReference>
<dbReference type="CDD" id="cd05697">
    <property type="entry name" value="S1_Rrp5_repeat_hs5"/>
    <property type="match status" value="1"/>
</dbReference>
<keyword evidence="8" id="KW-1185">Reference proteome</keyword>
<dbReference type="InterPro" id="IPR045209">
    <property type="entry name" value="Rrp5"/>
</dbReference>
<dbReference type="InterPro" id="IPR003107">
    <property type="entry name" value="HAT"/>
</dbReference>
<feature type="region of interest" description="Disordered" evidence="5">
    <location>
        <begin position="67"/>
        <end position="95"/>
    </location>
</feature>
<dbReference type="Gene3D" id="1.25.40.10">
    <property type="entry name" value="Tetratricopeptide repeat domain"/>
    <property type="match status" value="1"/>
</dbReference>
<evidence type="ECO:0000256" key="4">
    <source>
        <dbReference type="ARBA" id="ARBA00023242"/>
    </source>
</evidence>
<feature type="compositionally biased region" description="Low complexity" evidence="5">
    <location>
        <begin position="1135"/>
        <end position="1147"/>
    </location>
</feature>
<dbReference type="GO" id="GO:0003723">
    <property type="term" value="F:RNA binding"/>
    <property type="evidence" value="ECO:0007669"/>
    <property type="project" value="TreeGrafter"/>
</dbReference>
<reference evidence="7 8" key="1">
    <citation type="journal article" date="2018" name="Evol. Lett.">
        <title>Horizontal gene cluster transfer increased hallucinogenic mushroom diversity.</title>
        <authorList>
            <person name="Reynolds H.T."/>
            <person name="Vijayakumar V."/>
            <person name="Gluck-Thaler E."/>
            <person name="Korotkin H.B."/>
            <person name="Matheny P.B."/>
            <person name="Slot J.C."/>
        </authorList>
    </citation>
    <scope>NUCLEOTIDE SEQUENCE [LARGE SCALE GENOMIC DNA]</scope>
    <source>
        <strain evidence="7 8">2629</strain>
    </source>
</reference>
<dbReference type="Proteomes" id="UP000284842">
    <property type="component" value="Unassembled WGS sequence"/>
</dbReference>
<evidence type="ECO:0000256" key="1">
    <source>
        <dbReference type="ARBA" id="ARBA00004604"/>
    </source>
</evidence>
<dbReference type="SUPFAM" id="SSF48452">
    <property type="entry name" value="TPR-like"/>
    <property type="match status" value="1"/>
</dbReference>
<dbReference type="InterPro" id="IPR057302">
    <property type="entry name" value="Rrp5_S1"/>
</dbReference>
<feature type="domain" description="S1 motif" evidence="6">
    <location>
        <begin position="241"/>
        <end position="310"/>
    </location>
</feature>
<dbReference type="OrthoDB" id="412781at2759"/>
<dbReference type="CDD" id="cd05693">
    <property type="entry name" value="S1_Rrp5_repeat_hs1_sc1"/>
    <property type="match status" value="1"/>
</dbReference>
<feature type="compositionally biased region" description="Basic and acidic residues" evidence="5">
    <location>
        <begin position="20"/>
        <end position="29"/>
    </location>
</feature>
<dbReference type="GO" id="GO:0006364">
    <property type="term" value="P:rRNA processing"/>
    <property type="evidence" value="ECO:0007669"/>
    <property type="project" value="UniProtKB-KW"/>
</dbReference>
<evidence type="ECO:0000313" key="8">
    <source>
        <dbReference type="Proteomes" id="UP000284842"/>
    </source>
</evidence>
<feature type="domain" description="S1 motif" evidence="6">
    <location>
        <begin position="529"/>
        <end position="598"/>
    </location>
</feature>
<dbReference type="SMART" id="SM00386">
    <property type="entry name" value="HAT"/>
    <property type="match status" value="4"/>
</dbReference>
<feature type="compositionally biased region" description="Acidic residues" evidence="5">
    <location>
        <begin position="1060"/>
        <end position="1091"/>
    </location>
</feature>
<dbReference type="InterPro" id="IPR003029">
    <property type="entry name" value="S1_domain"/>
</dbReference>
<feature type="domain" description="S1 motif" evidence="6">
    <location>
        <begin position="702"/>
        <end position="776"/>
    </location>
</feature>
<feature type="domain" description="S1 motif" evidence="6">
    <location>
        <begin position="798"/>
        <end position="866"/>
    </location>
</feature>
<dbReference type="PANTHER" id="PTHR23270:SF10">
    <property type="entry name" value="PROTEIN RRP5 HOMOLOG"/>
    <property type="match status" value="1"/>
</dbReference>
<protein>
    <recommendedName>
        <fullName evidence="6">S1 motif domain-containing protein</fullName>
    </recommendedName>
</protein>
<dbReference type="GO" id="GO:0032040">
    <property type="term" value="C:small-subunit processome"/>
    <property type="evidence" value="ECO:0007669"/>
    <property type="project" value="TreeGrafter"/>
</dbReference>
<dbReference type="Pfam" id="PF23459">
    <property type="entry name" value="S1_RRP5"/>
    <property type="match status" value="2"/>
</dbReference>
<dbReference type="EMBL" id="NHTK01006058">
    <property type="protein sequence ID" value="PPQ65774.1"/>
    <property type="molecule type" value="Genomic_DNA"/>
</dbReference>
<feature type="compositionally biased region" description="Acidic residues" evidence="5">
    <location>
        <begin position="1158"/>
        <end position="1173"/>
    </location>
</feature>
<dbReference type="CDD" id="cd05707">
    <property type="entry name" value="S1_Rrp5_repeat_sc11"/>
    <property type="match status" value="1"/>
</dbReference>
<feature type="compositionally biased region" description="Polar residues" evidence="5">
    <location>
        <begin position="1148"/>
        <end position="1157"/>
    </location>
</feature>
<evidence type="ECO:0000313" key="7">
    <source>
        <dbReference type="EMBL" id="PPQ65774.1"/>
    </source>
</evidence>
<comment type="caution">
    <text evidence="7">The sequence shown here is derived from an EMBL/GenBank/DDBJ whole genome shotgun (WGS) entry which is preliminary data.</text>
</comment>
<dbReference type="FunFam" id="2.40.50.140:FF:000148">
    <property type="entry name" value="protein RRP5 homolog isoform X1"/>
    <property type="match status" value="1"/>
</dbReference>
<dbReference type="InParanoid" id="A0A409VHM4"/>
<feature type="domain" description="S1 motif" evidence="6">
    <location>
        <begin position="892"/>
        <end position="961"/>
    </location>
</feature>
<dbReference type="Gene3D" id="2.40.50.140">
    <property type="entry name" value="Nucleic acid-binding proteins"/>
    <property type="match status" value="7"/>
</dbReference>